<feature type="region of interest" description="Disordered" evidence="1">
    <location>
        <begin position="190"/>
        <end position="291"/>
    </location>
</feature>
<feature type="compositionally biased region" description="Acidic residues" evidence="1">
    <location>
        <begin position="220"/>
        <end position="264"/>
    </location>
</feature>
<feature type="region of interest" description="Disordered" evidence="1">
    <location>
        <begin position="1"/>
        <end position="24"/>
    </location>
</feature>
<organism evidence="2 3">
    <name type="scientific">Thalassiosira oceanica</name>
    <name type="common">Marine diatom</name>
    <dbReference type="NCBI Taxonomy" id="159749"/>
    <lineage>
        <taxon>Eukaryota</taxon>
        <taxon>Sar</taxon>
        <taxon>Stramenopiles</taxon>
        <taxon>Ochrophyta</taxon>
        <taxon>Bacillariophyta</taxon>
        <taxon>Coscinodiscophyceae</taxon>
        <taxon>Thalassiosirophycidae</taxon>
        <taxon>Thalassiosirales</taxon>
        <taxon>Thalassiosiraceae</taxon>
        <taxon>Thalassiosira</taxon>
    </lineage>
</organism>
<feature type="compositionally biased region" description="Low complexity" evidence="1">
    <location>
        <begin position="190"/>
        <end position="204"/>
    </location>
</feature>
<evidence type="ECO:0000256" key="1">
    <source>
        <dbReference type="SAM" id="MobiDB-lite"/>
    </source>
</evidence>
<sequence>PGKVSLSPLFSSGGGSGGSGGSGSGGAIAYGAKSTISAPPAGSGGGRIVHSAAAAPHPVSGRNTTAPGANSVVTDFKGDLSKEGGLLVKGCGIAEVNGIYHVSGKVAYGCHVYAKQGAWKRQSDVTYVIHHGTAAASNEWRLGVWQSGTLDGFDGSCLDRYRLYKSADGGRTWTKLYNALDPCPTVTAAPAAGTARSEGAAAGTESTDTAAESERTGDGSEIEEASESASDDAMEDDDEGKDEEEEDGESSDEADLQDEDDVETEAPGTDETKPIDGEDLEDDDDLLPPLADSAMNDLLDQYLTDEFSGGEDCGSDVESSRFPAEELTVRGCGLEGANGPYGRSGGTAGGGPTFARRTEGGGAFELYSERRGGSRYLFLARASGDGERGDLYFAEGGLSAISFAVWSVIADAGDVGPAPSAVEVGAG</sequence>
<evidence type="ECO:0000313" key="2">
    <source>
        <dbReference type="EMBL" id="EJK77433.1"/>
    </source>
</evidence>
<proteinExistence type="predicted"/>
<name>K0TF74_THAOC</name>
<dbReference type="AlphaFoldDB" id="K0TF74"/>
<accession>K0TF74</accession>
<dbReference type="Proteomes" id="UP000266841">
    <property type="component" value="Unassembled WGS sequence"/>
</dbReference>
<feature type="compositionally biased region" description="Acidic residues" evidence="1">
    <location>
        <begin position="277"/>
        <end position="286"/>
    </location>
</feature>
<feature type="compositionally biased region" description="Gly residues" evidence="1">
    <location>
        <begin position="12"/>
        <end position="24"/>
    </location>
</feature>
<comment type="caution">
    <text evidence="2">The sequence shown here is derived from an EMBL/GenBank/DDBJ whole genome shotgun (WGS) entry which is preliminary data.</text>
</comment>
<keyword evidence="3" id="KW-1185">Reference proteome</keyword>
<reference evidence="2 3" key="1">
    <citation type="journal article" date="2012" name="Genome Biol.">
        <title>Genome and low-iron response of an oceanic diatom adapted to chronic iron limitation.</title>
        <authorList>
            <person name="Lommer M."/>
            <person name="Specht M."/>
            <person name="Roy A.S."/>
            <person name="Kraemer L."/>
            <person name="Andreson R."/>
            <person name="Gutowska M.A."/>
            <person name="Wolf J."/>
            <person name="Bergner S.V."/>
            <person name="Schilhabel M.B."/>
            <person name="Klostermeier U.C."/>
            <person name="Beiko R.G."/>
            <person name="Rosenstiel P."/>
            <person name="Hippler M."/>
            <person name="Laroche J."/>
        </authorList>
    </citation>
    <scope>NUCLEOTIDE SEQUENCE [LARGE SCALE GENOMIC DNA]</scope>
    <source>
        <strain evidence="2 3">CCMP1005</strain>
    </source>
</reference>
<protein>
    <submittedName>
        <fullName evidence="2">Uncharacterized protein</fullName>
    </submittedName>
</protein>
<feature type="non-terminal residue" evidence="2">
    <location>
        <position position="1"/>
    </location>
</feature>
<dbReference type="EMBL" id="AGNL01000882">
    <property type="protein sequence ID" value="EJK77433.1"/>
    <property type="molecule type" value="Genomic_DNA"/>
</dbReference>
<evidence type="ECO:0000313" key="3">
    <source>
        <dbReference type="Proteomes" id="UP000266841"/>
    </source>
</evidence>
<gene>
    <name evidence="2" type="ORF">THAOC_00738</name>
</gene>